<comment type="caution">
    <text evidence="1">The sequence shown here is derived from an EMBL/GenBank/DDBJ whole genome shotgun (WGS) entry which is preliminary data.</text>
</comment>
<proteinExistence type="predicted"/>
<keyword evidence="2" id="KW-1185">Reference proteome</keyword>
<dbReference type="Proteomes" id="UP000499080">
    <property type="component" value="Unassembled WGS sequence"/>
</dbReference>
<accession>A0A4Y2QQA3</accession>
<dbReference type="AlphaFoldDB" id="A0A4Y2QQA3"/>
<reference evidence="1 2" key="1">
    <citation type="journal article" date="2019" name="Sci. Rep.">
        <title>Orb-weaving spider Araneus ventricosus genome elucidates the spidroin gene catalogue.</title>
        <authorList>
            <person name="Kono N."/>
            <person name="Nakamura H."/>
            <person name="Ohtoshi R."/>
            <person name="Moran D.A.P."/>
            <person name="Shinohara A."/>
            <person name="Yoshida Y."/>
            <person name="Fujiwara M."/>
            <person name="Mori M."/>
            <person name="Tomita M."/>
            <person name="Arakawa K."/>
        </authorList>
    </citation>
    <scope>NUCLEOTIDE SEQUENCE [LARGE SCALE GENOMIC DNA]</scope>
</reference>
<name>A0A4Y2QQA3_ARAVE</name>
<dbReference type="EMBL" id="BGPR01014494">
    <property type="protein sequence ID" value="GBN65446.1"/>
    <property type="molecule type" value="Genomic_DNA"/>
</dbReference>
<gene>
    <name evidence="1" type="ORF">AVEN_168360_1</name>
</gene>
<sequence>MGPSGEISASGWMAPGSNQIPQNIRRECGPVARQIIRSGPNVLPLVWCGSLERVWQLRCRPFHPILVQNYEVRPQIAPVLLQNGMLKLN</sequence>
<evidence type="ECO:0000313" key="2">
    <source>
        <dbReference type="Proteomes" id="UP000499080"/>
    </source>
</evidence>
<evidence type="ECO:0000313" key="1">
    <source>
        <dbReference type="EMBL" id="GBN65446.1"/>
    </source>
</evidence>
<protein>
    <submittedName>
        <fullName evidence="1">Uncharacterized protein</fullName>
    </submittedName>
</protein>
<organism evidence="1 2">
    <name type="scientific">Araneus ventricosus</name>
    <name type="common">Orbweaver spider</name>
    <name type="synonym">Epeira ventricosa</name>
    <dbReference type="NCBI Taxonomy" id="182803"/>
    <lineage>
        <taxon>Eukaryota</taxon>
        <taxon>Metazoa</taxon>
        <taxon>Ecdysozoa</taxon>
        <taxon>Arthropoda</taxon>
        <taxon>Chelicerata</taxon>
        <taxon>Arachnida</taxon>
        <taxon>Araneae</taxon>
        <taxon>Araneomorphae</taxon>
        <taxon>Entelegynae</taxon>
        <taxon>Araneoidea</taxon>
        <taxon>Araneidae</taxon>
        <taxon>Araneus</taxon>
    </lineage>
</organism>